<evidence type="ECO:0000256" key="14">
    <source>
        <dbReference type="ARBA" id="ARBA00024209"/>
    </source>
</evidence>
<keyword evidence="12" id="KW-1133">Transmembrane helix</keyword>
<keyword evidence="9" id="KW-0863">Zinc-finger</keyword>
<dbReference type="GO" id="GO:0008270">
    <property type="term" value="F:zinc ion binding"/>
    <property type="evidence" value="ECO:0007669"/>
    <property type="project" value="UniProtKB-KW"/>
</dbReference>
<dbReference type="AlphaFoldDB" id="A0AA89AYG6"/>
<dbReference type="InterPro" id="IPR025287">
    <property type="entry name" value="WAK_GUB"/>
</dbReference>
<dbReference type="EC" id="2.3.2.27" evidence="4"/>
<evidence type="ECO:0000256" key="9">
    <source>
        <dbReference type="ARBA" id="ARBA00022771"/>
    </source>
</evidence>
<gene>
    <name evidence="18" type="ORF">RJ639_004721</name>
</gene>
<feature type="region of interest" description="Disordered" evidence="15">
    <location>
        <begin position="270"/>
        <end position="289"/>
    </location>
</feature>
<evidence type="ECO:0000259" key="17">
    <source>
        <dbReference type="Pfam" id="PF13947"/>
    </source>
</evidence>
<evidence type="ECO:0000256" key="8">
    <source>
        <dbReference type="ARBA" id="ARBA00022729"/>
    </source>
</evidence>
<comment type="pathway">
    <text evidence="3">Protein modification; protein ubiquitination.</text>
</comment>
<evidence type="ECO:0000256" key="15">
    <source>
        <dbReference type="SAM" id="MobiDB-lite"/>
    </source>
</evidence>
<dbReference type="PANTHER" id="PTHR46279">
    <property type="entry name" value="RING/U-BOX SUPERFAMILY PROTEIN"/>
    <property type="match status" value="1"/>
</dbReference>
<feature type="chain" id="PRO_5041655207" description="RING-type E3 ubiquitin transferase" evidence="16">
    <location>
        <begin position="23"/>
        <end position="289"/>
    </location>
</feature>
<evidence type="ECO:0000256" key="13">
    <source>
        <dbReference type="ARBA" id="ARBA00023136"/>
    </source>
</evidence>
<evidence type="ECO:0000256" key="12">
    <source>
        <dbReference type="ARBA" id="ARBA00022989"/>
    </source>
</evidence>
<comment type="subcellular location">
    <subcellularLocation>
        <location evidence="2">Membrane</location>
        <topology evidence="2">Single-pass membrane protein</topology>
    </subcellularLocation>
</comment>
<keyword evidence="19" id="KW-1185">Reference proteome</keyword>
<keyword evidence="8 16" id="KW-0732">Signal</keyword>
<keyword evidence="5" id="KW-0808">Transferase</keyword>
<dbReference type="InterPro" id="IPR046948">
    <property type="entry name" value="ATL20-22-like"/>
</dbReference>
<sequence>MARMAILLLSSILLLLLAGAGAGDGDGKDECKPARCDNYGPPVRFPFRLKDHHPDHCAYSPAFHLYCTQNKSHPVIDLLFPVNPSPSNTRIPFTIQASVKKIDYKSQTISISYLQSCRPPHASILPQNTTASIFRLLRPRYNPGGSTLFNCSSDKESYAMYPITCLGGAGYQVYAVNDDRKVSGLSLTTCSRMYSISYAPLTVLAQHRLGFKVEFGWSEPVACRDCEVRGKYCRWKDKRSPGHGTECFPKPTGSGKTSSLSLSMGAAMYARKHNKKSGEAATEEEQMVS</sequence>
<evidence type="ECO:0000256" key="4">
    <source>
        <dbReference type="ARBA" id="ARBA00012483"/>
    </source>
</evidence>
<evidence type="ECO:0000313" key="18">
    <source>
        <dbReference type="EMBL" id="KAK3019172.1"/>
    </source>
</evidence>
<evidence type="ECO:0000256" key="2">
    <source>
        <dbReference type="ARBA" id="ARBA00004167"/>
    </source>
</evidence>
<dbReference type="Proteomes" id="UP001188597">
    <property type="component" value="Unassembled WGS sequence"/>
</dbReference>
<dbReference type="GO" id="GO:0061630">
    <property type="term" value="F:ubiquitin protein ligase activity"/>
    <property type="evidence" value="ECO:0007669"/>
    <property type="project" value="UniProtKB-EC"/>
</dbReference>
<name>A0AA89AYG6_9ASTE</name>
<evidence type="ECO:0000256" key="5">
    <source>
        <dbReference type="ARBA" id="ARBA00022679"/>
    </source>
</evidence>
<feature type="compositionally biased region" description="Low complexity" evidence="15">
    <location>
        <begin position="250"/>
        <end position="259"/>
    </location>
</feature>
<evidence type="ECO:0000313" key="19">
    <source>
        <dbReference type="Proteomes" id="UP001188597"/>
    </source>
</evidence>
<accession>A0AA89AYG6</accession>
<comment type="catalytic activity">
    <reaction evidence="1">
        <text>S-ubiquitinyl-[E2 ubiquitin-conjugating enzyme]-L-cysteine + [acceptor protein]-L-lysine = [E2 ubiquitin-conjugating enzyme]-L-cysteine + N(6)-ubiquitinyl-[acceptor protein]-L-lysine.</text>
        <dbReference type="EC" id="2.3.2.27"/>
    </reaction>
</comment>
<feature type="region of interest" description="Disordered" evidence="15">
    <location>
        <begin position="239"/>
        <end position="259"/>
    </location>
</feature>
<dbReference type="EMBL" id="JAVXUP010000894">
    <property type="protein sequence ID" value="KAK3019172.1"/>
    <property type="molecule type" value="Genomic_DNA"/>
</dbReference>
<keyword evidence="7" id="KW-0479">Metal-binding</keyword>
<feature type="domain" description="Wall-associated receptor kinase galacturonan-binding" evidence="17">
    <location>
        <begin position="31"/>
        <end position="112"/>
    </location>
</feature>
<evidence type="ECO:0000256" key="10">
    <source>
        <dbReference type="ARBA" id="ARBA00022786"/>
    </source>
</evidence>
<evidence type="ECO:0000256" key="16">
    <source>
        <dbReference type="SAM" id="SignalP"/>
    </source>
</evidence>
<comment type="caution">
    <text evidence="18">The sequence shown here is derived from an EMBL/GenBank/DDBJ whole genome shotgun (WGS) entry which is preliminary data.</text>
</comment>
<evidence type="ECO:0000256" key="7">
    <source>
        <dbReference type="ARBA" id="ARBA00022723"/>
    </source>
</evidence>
<evidence type="ECO:0000256" key="1">
    <source>
        <dbReference type="ARBA" id="ARBA00000900"/>
    </source>
</evidence>
<organism evidence="18 19">
    <name type="scientific">Escallonia herrerae</name>
    <dbReference type="NCBI Taxonomy" id="1293975"/>
    <lineage>
        <taxon>Eukaryota</taxon>
        <taxon>Viridiplantae</taxon>
        <taxon>Streptophyta</taxon>
        <taxon>Embryophyta</taxon>
        <taxon>Tracheophyta</taxon>
        <taxon>Spermatophyta</taxon>
        <taxon>Magnoliopsida</taxon>
        <taxon>eudicotyledons</taxon>
        <taxon>Gunneridae</taxon>
        <taxon>Pentapetalae</taxon>
        <taxon>asterids</taxon>
        <taxon>campanulids</taxon>
        <taxon>Escalloniales</taxon>
        <taxon>Escalloniaceae</taxon>
        <taxon>Escallonia</taxon>
    </lineage>
</organism>
<evidence type="ECO:0000256" key="6">
    <source>
        <dbReference type="ARBA" id="ARBA00022692"/>
    </source>
</evidence>
<keyword evidence="10" id="KW-0833">Ubl conjugation pathway</keyword>
<protein>
    <recommendedName>
        <fullName evidence="4">RING-type E3 ubiquitin transferase</fullName>
        <ecNumber evidence="4">2.3.2.27</ecNumber>
    </recommendedName>
</protein>
<comment type="similarity">
    <text evidence="14">Belongs to the RING-type zinc finger family. ATL subfamily.</text>
</comment>
<keyword evidence="11" id="KW-0862">Zinc</keyword>
<keyword evidence="6" id="KW-0812">Transmembrane</keyword>
<reference evidence="18" key="1">
    <citation type="submission" date="2022-12" db="EMBL/GenBank/DDBJ databases">
        <title>Draft genome assemblies for two species of Escallonia (Escalloniales).</title>
        <authorList>
            <person name="Chanderbali A."/>
            <person name="Dervinis C."/>
            <person name="Anghel I."/>
            <person name="Soltis D."/>
            <person name="Soltis P."/>
            <person name="Zapata F."/>
        </authorList>
    </citation>
    <scope>NUCLEOTIDE SEQUENCE</scope>
    <source>
        <strain evidence="18">UCBG64.0493</strain>
        <tissue evidence="18">Leaf</tissue>
    </source>
</reference>
<dbReference type="GO" id="GO:0030247">
    <property type="term" value="F:polysaccharide binding"/>
    <property type="evidence" value="ECO:0007669"/>
    <property type="project" value="InterPro"/>
</dbReference>
<feature type="signal peptide" evidence="16">
    <location>
        <begin position="1"/>
        <end position="22"/>
    </location>
</feature>
<evidence type="ECO:0000256" key="3">
    <source>
        <dbReference type="ARBA" id="ARBA00004906"/>
    </source>
</evidence>
<keyword evidence="13" id="KW-0472">Membrane</keyword>
<proteinExistence type="inferred from homology"/>
<evidence type="ECO:0000256" key="11">
    <source>
        <dbReference type="ARBA" id="ARBA00022833"/>
    </source>
</evidence>
<dbReference type="PANTHER" id="PTHR46279:SF9">
    <property type="entry name" value="OS01G0116300 PROTEIN"/>
    <property type="match status" value="1"/>
</dbReference>
<dbReference type="Pfam" id="PF13947">
    <property type="entry name" value="GUB_WAK_bind"/>
    <property type="match status" value="1"/>
</dbReference>
<dbReference type="GO" id="GO:0016020">
    <property type="term" value="C:membrane"/>
    <property type="evidence" value="ECO:0007669"/>
    <property type="project" value="UniProtKB-SubCell"/>
</dbReference>